<name>A0A7X0JSF7_9GAMM</name>
<dbReference type="AlphaFoldDB" id="A0A7X0JSF7"/>
<gene>
    <name evidence="2" type="ORF">HNR48_001743</name>
</gene>
<protein>
    <submittedName>
        <fullName evidence="2">Uncharacterized protein</fullName>
    </submittedName>
</protein>
<evidence type="ECO:0000313" key="2">
    <source>
        <dbReference type="EMBL" id="MBB6521465.1"/>
    </source>
</evidence>
<feature type="chain" id="PRO_5031485088" evidence="1">
    <location>
        <begin position="25"/>
        <end position="156"/>
    </location>
</feature>
<comment type="caution">
    <text evidence="2">The sequence shown here is derived from an EMBL/GenBank/DDBJ whole genome shotgun (WGS) entry which is preliminary data.</text>
</comment>
<accession>A0A7X0JSF7</accession>
<feature type="signal peptide" evidence="1">
    <location>
        <begin position="1"/>
        <end position="24"/>
    </location>
</feature>
<sequence length="156" mass="17434">MKTIKWTLMFIMAMPFLSSTMVQAASVQTMQSCQGLIDFLHVKLKASTDRYSSGDIKAVSQGLNVYNTFIQRDVVTPGLLKYSKGDKAQAQSLQDQVDAFRASIVKNYSVRFPENKLYMDFVVALNNCTKDAAPRGDELETLKASMMKMVELIKAS</sequence>
<keyword evidence="1" id="KW-0732">Signal</keyword>
<dbReference type="Proteomes" id="UP000528457">
    <property type="component" value="Unassembled WGS sequence"/>
</dbReference>
<evidence type="ECO:0000256" key="1">
    <source>
        <dbReference type="SAM" id="SignalP"/>
    </source>
</evidence>
<dbReference type="InParanoid" id="A0A7X0JSF7"/>
<dbReference type="RefSeq" id="WP_166848429.1">
    <property type="nucleotide sequence ID" value="NZ_JAAONY010000001.1"/>
</dbReference>
<dbReference type="PROSITE" id="PS51257">
    <property type="entry name" value="PROKAR_LIPOPROTEIN"/>
    <property type="match status" value="1"/>
</dbReference>
<evidence type="ECO:0000313" key="3">
    <source>
        <dbReference type="Proteomes" id="UP000528457"/>
    </source>
</evidence>
<reference evidence="2 3" key="1">
    <citation type="submission" date="2020-08" db="EMBL/GenBank/DDBJ databases">
        <title>Genomic Encyclopedia of Type Strains, Phase IV (KMG-IV): sequencing the most valuable type-strain genomes for metagenomic binning, comparative biology and taxonomic classification.</title>
        <authorList>
            <person name="Goeker M."/>
        </authorList>
    </citation>
    <scope>NUCLEOTIDE SEQUENCE [LARGE SCALE GENOMIC DNA]</scope>
    <source>
        <strain evidence="2 3">DSM 22368</strain>
    </source>
</reference>
<dbReference type="EMBL" id="JACHHT010000001">
    <property type="protein sequence ID" value="MBB6521465.1"/>
    <property type="molecule type" value="Genomic_DNA"/>
</dbReference>
<organism evidence="2 3">
    <name type="scientific">Pseudoteredinibacter isoporae</name>
    <dbReference type="NCBI Taxonomy" id="570281"/>
    <lineage>
        <taxon>Bacteria</taxon>
        <taxon>Pseudomonadati</taxon>
        <taxon>Pseudomonadota</taxon>
        <taxon>Gammaproteobacteria</taxon>
        <taxon>Cellvibrionales</taxon>
        <taxon>Cellvibrionaceae</taxon>
        <taxon>Pseudoteredinibacter</taxon>
    </lineage>
</organism>
<proteinExistence type="predicted"/>
<keyword evidence="3" id="KW-1185">Reference proteome</keyword>